<dbReference type="GO" id="GO:0006412">
    <property type="term" value="P:translation"/>
    <property type="evidence" value="ECO:0007669"/>
    <property type="project" value="InterPro"/>
</dbReference>
<organism evidence="2 3">
    <name type="scientific">Salvator merianae</name>
    <name type="common">Argentine black and white tegu</name>
    <name type="synonym">Tupinambis merianae</name>
    <dbReference type="NCBI Taxonomy" id="96440"/>
    <lineage>
        <taxon>Eukaryota</taxon>
        <taxon>Metazoa</taxon>
        <taxon>Chordata</taxon>
        <taxon>Craniata</taxon>
        <taxon>Vertebrata</taxon>
        <taxon>Euteleostomi</taxon>
        <taxon>Lepidosauria</taxon>
        <taxon>Squamata</taxon>
        <taxon>Bifurcata</taxon>
        <taxon>Unidentata</taxon>
        <taxon>Episquamata</taxon>
        <taxon>Laterata</taxon>
        <taxon>Teiioidea</taxon>
        <taxon>Teiidae</taxon>
        <taxon>Salvator</taxon>
    </lineage>
</organism>
<evidence type="ECO:0000313" key="2">
    <source>
        <dbReference type="Ensembl" id="ENSSMRP00000002025.1"/>
    </source>
</evidence>
<evidence type="ECO:0000256" key="1">
    <source>
        <dbReference type="SAM" id="Phobius"/>
    </source>
</evidence>
<dbReference type="GO" id="GO:0005840">
    <property type="term" value="C:ribosome"/>
    <property type="evidence" value="ECO:0007669"/>
    <property type="project" value="InterPro"/>
</dbReference>
<reference evidence="2" key="2">
    <citation type="submission" date="2025-09" db="UniProtKB">
        <authorList>
            <consortium name="Ensembl"/>
        </authorList>
    </citation>
    <scope>IDENTIFICATION</scope>
</reference>
<accession>A0A8D0B3Q7</accession>
<keyword evidence="1" id="KW-1133">Transmembrane helix</keyword>
<reference evidence="2" key="1">
    <citation type="submission" date="2025-08" db="UniProtKB">
        <authorList>
            <consortium name="Ensembl"/>
        </authorList>
    </citation>
    <scope>IDENTIFICATION</scope>
</reference>
<sequence length="139" mass="16070">MRYFAPWGLWHPESSAKLLDDAFQLRLSIVRALFAPCLVIAKSHFWYFVSQLKKMEKTKSPLKLKNFDFAVILAVELTIRYCVMRARDRACVHSVQVMKVEEIAVISCRRPAVKQFYVSKINFPLTHGVLCTKAPTAFF</sequence>
<evidence type="ECO:0000313" key="3">
    <source>
        <dbReference type="Proteomes" id="UP000694421"/>
    </source>
</evidence>
<name>A0A8D0B3Q7_SALMN</name>
<proteinExistence type="predicted"/>
<keyword evidence="1" id="KW-0812">Transmembrane</keyword>
<keyword evidence="3" id="KW-1185">Reference proteome</keyword>
<dbReference type="InterPro" id="IPR021138">
    <property type="entry name" value="Ribosomal_eL20_eukaryotes"/>
</dbReference>
<dbReference type="AlphaFoldDB" id="A0A8D0B3Q7"/>
<feature type="transmembrane region" description="Helical" evidence="1">
    <location>
        <begin position="29"/>
        <end position="49"/>
    </location>
</feature>
<dbReference type="PANTHER" id="PTHR10052">
    <property type="entry name" value="60S RIBOSOMAL PROTEIN L18A"/>
    <property type="match status" value="1"/>
</dbReference>
<dbReference type="GO" id="GO:0003735">
    <property type="term" value="F:structural constituent of ribosome"/>
    <property type="evidence" value="ECO:0007669"/>
    <property type="project" value="InterPro"/>
</dbReference>
<dbReference type="Gene3D" id="3.10.20.10">
    <property type="match status" value="2"/>
</dbReference>
<dbReference type="Ensembl" id="ENSSMRT00000002417.1">
    <property type="protein sequence ID" value="ENSSMRP00000002025.1"/>
    <property type="gene ID" value="ENSSMRG00000001754.1"/>
</dbReference>
<protein>
    <submittedName>
        <fullName evidence="2">Uncharacterized protein</fullName>
    </submittedName>
</protein>
<keyword evidence="1" id="KW-0472">Membrane</keyword>
<dbReference type="Proteomes" id="UP000694421">
    <property type="component" value="Unplaced"/>
</dbReference>